<dbReference type="InterPro" id="IPR013149">
    <property type="entry name" value="ADH-like_C"/>
</dbReference>
<evidence type="ECO:0000256" key="2">
    <source>
        <dbReference type="ARBA" id="ARBA00023002"/>
    </source>
</evidence>
<dbReference type="OrthoDB" id="9788224at2"/>
<dbReference type="GO" id="GO:0070402">
    <property type="term" value="F:NADPH binding"/>
    <property type="evidence" value="ECO:0007669"/>
    <property type="project" value="TreeGrafter"/>
</dbReference>
<gene>
    <name evidence="4" type="ORF">GBAG_1896</name>
</gene>
<dbReference type="PANTHER" id="PTHR48106:SF2">
    <property type="entry name" value="ZN2+-BINDING DEHYDROGENASE"/>
    <property type="match status" value="1"/>
</dbReference>
<dbReference type="EMBL" id="JMPI01000028">
    <property type="protein sequence ID" value="KFC81946.1"/>
    <property type="molecule type" value="Genomic_DNA"/>
</dbReference>
<keyword evidence="2 4" id="KW-0560">Oxidoreductase</keyword>
<dbReference type="SUPFAM" id="SSF51735">
    <property type="entry name" value="NAD(P)-binding Rossmann-fold domains"/>
    <property type="match status" value="1"/>
</dbReference>
<comment type="caution">
    <text evidence="4">The sequence shown here is derived from an EMBL/GenBank/DDBJ whole genome shotgun (WGS) entry which is preliminary data.</text>
</comment>
<dbReference type="RefSeq" id="WP_034495326.1">
    <property type="nucleotide sequence ID" value="NZ_JMPI01000028.1"/>
</dbReference>
<dbReference type="EC" id="1.-.-.-" evidence="4"/>
<dbReference type="Pfam" id="PF00107">
    <property type="entry name" value="ADH_zinc_N"/>
    <property type="match status" value="1"/>
</dbReference>
<dbReference type="GO" id="GO:0016651">
    <property type="term" value="F:oxidoreductase activity, acting on NAD(P)H"/>
    <property type="evidence" value="ECO:0007669"/>
    <property type="project" value="TreeGrafter"/>
</dbReference>
<proteinExistence type="predicted"/>
<organism evidence="4 5">
    <name type="scientific">Buttiauxella agrestis ATCC 33320</name>
    <dbReference type="NCBI Taxonomy" id="1006004"/>
    <lineage>
        <taxon>Bacteria</taxon>
        <taxon>Pseudomonadati</taxon>
        <taxon>Pseudomonadota</taxon>
        <taxon>Gammaproteobacteria</taxon>
        <taxon>Enterobacterales</taxon>
        <taxon>Enterobacteriaceae</taxon>
        <taxon>Buttiauxella</taxon>
    </lineage>
</organism>
<feature type="domain" description="Alcohol dehydrogenase-like C-terminal" evidence="3">
    <location>
        <begin position="153"/>
        <end position="239"/>
    </location>
</feature>
<dbReference type="PANTHER" id="PTHR48106">
    <property type="entry name" value="QUINONE OXIDOREDUCTASE PIG3-RELATED"/>
    <property type="match status" value="1"/>
</dbReference>
<reference evidence="4 5" key="1">
    <citation type="submission" date="2014-05" db="EMBL/GenBank/DDBJ databases">
        <title>ATOL: Assembling a taxonomically balanced genome-scale reconstruction of the evolutionary history of the Enterobacteriaceae.</title>
        <authorList>
            <person name="Plunkett G.III."/>
            <person name="Neeno-Eckwall E.C."/>
            <person name="Glasner J.D."/>
            <person name="Perna N.T."/>
        </authorList>
    </citation>
    <scope>NUCLEOTIDE SEQUENCE [LARGE SCALE GENOMIC DNA]</scope>
    <source>
        <strain evidence="4 5">ATCC 33320</strain>
    </source>
</reference>
<dbReference type="InterPro" id="IPR036291">
    <property type="entry name" value="NAD(P)-bd_dom_sf"/>
</dbReference>
<dbReference type="Proteomes" id="UP000028653">
    <property type="component" value="Unassembled WGS sequence"/>
</dbReference>
<protein>
    <submittedName>
        <fullName evidence="4">Putative oxidoreductase</fullName>
        <ecNumber evidence="4">1.-.-.-</ecNumber>
    </submittedName>
</protein>
<name>A0A085GE01_9ENTR</name>
<accession>A0A085GE01</accession>
<evidence type="ECO:0000259" key="3">
    <source>
        <dbReference type="Pfam" id="PF00107"/>
    </source>
</evidence>
<keyword evidence="5" id="KW-1185">Reference proteome</keyword>
<evidence type="ECO:0000313" key="4">
    <source>
        <dbReference type="EMBL" id="KFC81946.1"/>
    </source>
</evidence>
<dbReference type="Gene3D" id="3.90.180.10">
    <property type="entry name" value="Medium-chain alcohol dehydrogenases, catalytic domain"/>
    <property type="match status" value="1"/>
</dbReference>
<dbReference type="SUPFAM" id="SSF50129">
    <property type="entry name" value="GroES-like"/>
    <property type="match status" value="1"/>
</dbReference>
<evidence type="ECO:0000313" key="5">
    <source>
        <dbReference type="Proteomes" id="UP000028653"/>
    </source>
</evidence>
<sequence length="311" mass="34476">MHNTALWFRQFGQPEHVITLEHSQILPRPSGMLRVLMRYAPINPSDLIPVTGAYRHRVTPPRVVGYEGMGVVTDADNPAMIGQRVLPLRGEGTWQRWLDCSPLWAVPVPDAIPDLLAARGYINPLAVFVMLKKWPVKGKTVLLTAANSSCAALLAQWAVIYGAVHVYGVCRSEGQKAALLQNGITPVLINDTAMLRGVAQQADVVFDAVGGALATLLLTQLNADADFVSYGLLSGQPYDARSAQAKPQRFHLRDTLAVTDLLEWQSWFSDLWPMLANSRLPEVKLFNLEDWRDALREFAMQGRRCKPVMAL</sequence>
<dbReference type="AlphaFoldDB" id="A0A085GE01"/>
<dbReference type="STRING" id="1006004.GBAG_1896"/>
<evidence type="ECO:0000256" key="1">
    <source>
        <dbReference type="ARBA" id="ARBA00022857"/>
    </source>
</evidence>
<dbReference type="InterPro" id="IPR011032">
    <property type="entry name" value="GroES-like_sf"/>
</dbReference>
<dbReference type="CDD" id="cd05282">
    <property type="entry name" value="ETR_like"/>
    <property type="match status" value="1"/>
</dbReference>
<keyword evidence="1" id="KW-0521">NADP</keyword>
<dbReference type="Gene3D" id="3.40.50.720">
    <property type="entry name" value="NAD(P)-binding Rossmann-like Domain"/>
    <property type="match status" value="1"/>
</dbReference>
<dbReference type="eggNOG" id="COG0604">
    <property type="taxonomic scope" value="Bacteria"/>
</dbReference>